<dbReference type="OrthoDB" id="4412276at2"/>
<evidence type="ECO:0000259" key="1">
    <source>
        <dbReference type="SMART" id="SM00507"/>
    </source>
</evidence>
<dbReference type="EMBL" id="ACLJ02000003">
    <property type="protein sequence ID" value="EFK54273.1"/>
    <property type="molecule type" value="Genomic_DNA"/>
</dbReference>
<dbReference type="CDD" id="cd00085">
    <property type="entry name" value="HNHc"/>
    <property type="match status" value="1"/>
</dbReference>
<evidence type="ECO:0000313" key="3">
    <source>
        <dbReference type="Proteomes" id="UP000004208"/>
    </source>
</evidence>
<sequence length="370" mass="40394">METFDDLVSAFSAPRLGALKDFNKQQALSAGVEPSVVNNWKLVHDAYFGDGLSAAKREKASNKAMRLGLSVGMLAKIERSIAHIKHATRRHTMRLKLLDAASRTTRTFKALGALIKKIVPPKNPPARQERATISEGDDDMATLTLTTGKRFLADLKHVLTAGMGANESPGAHMARKLIALLRGDGSVPEASPRPMLLVPLPEWTRIVRGDGDDVILGLTDGTTMTGKEFMDRFIATGGNEMEAAVFHPTEGAVNLYRTERLANAKQRDLAKAIQPMCAHPDCHHAADFCQVHHAEAWARGGETNIANLVPLCRYHNRINDDTPDVRRSRGHIAIRAGRPVWVSPYGTVRTNQRHRFGAMDALFGPAVAAA</sequence>
<evidence type="ECO:0000313" key="2">
    <source>
        <dbReference type="EMBL" id="EFK54273.1"/>
    </source>
</evidence>
<protein>
    <submittedName>
        <fullName evidence="2">HNH endonuclease domain protein</fullName>
    </submittedName>
</protein>
<dbReference type="InterPro" id="IPR003615">
    <property type="entry name" value="HNH_nuc"/>
</dbReference>
<reference evidence="2" key="1">
    <citation type="submission" date="2010-06" db="EMBL/GenBank/DDBJ databases">
        <authorList>
            <person name="Muzny D."/>
            <person name="Qin X."/>
            <person name="Buhay C."/>
            <person name="Dugan-Rocha S."/>
            <person name="Ding Y."/>
            <person name="Chen G."/>
            <person name="Hawes A."/>
            <person name="Holder M."/>
            <person name="Jhangiani S."/>
            <person name="Johnson A."/>
            <person name="Khan Z."/>
            <person name="Li Z."/>
            <person name="Liu W."/>
            <person name="Liu X."/>
            <person name="Perez L."/>
            <person name="Shen H."/>
            <person name="Wang Q."/>
            <person name="Watt J."/>
            <person name="Xi L."/>
            <person name="Xin Y."/>
            <person name="Zhou J."/>
            <person name="Deng J."/>
            <person name="Jiang H."/>
            <person name="Liu Y."/>
            <person name="Qu J."/>
            <person name="Song X.-Z."/>
            <person name="Zhang L."/>
            <person name="Villasana D."/>
            <person name="Johnson A."/>
            <person name="Liu J."/>
            <person name="Liyanage D."/>
            <person name="Lorensuhewa L."/>
            <person name="Robinson T."/>
            <person name="Song A."/>
            <person name="Song B.-B."/>
            <person name="Dinh H."/>
            <person name="Thornton R."/>
            <person name="Coyle M."/>
            <person name="Francisco L."/>
            <person name="Jackson L."/>
            <person name="Javaid M."/>
            <person name="Korchina V."/>
            <person name="Kovar C."/>
            <person name="Mata R."/>
            <person name="Mathew T."/>
            <person name="Ngo R."/>
            <person name="Nguyen L."/>
            <person name="Nguyen N."/>
            <person name="Okwuonu G."/>
            <person name="Ongeri F."/>
            <person name="Pham C."/>
            <person name="Simmons D."/>
            <person name="Wilczek-Boney K."/>
            <person name="Hale W."/>
            <person name="Jakkamsetti A."/>
            <person name="Pham P."/>
            <person name="Ruth R."/>
            <person name="San Lucas F."/>
            <person name="Warren J."/>
            <person name="Zhang J."/>
            <person name="Zhao Z."/>
            <person name="Zhou C."/>
            <person name="Zhu D."/>
            <person name="Lee S."/>
            <person name="Bess C."/>
            <person name="Blankenburg K."/>
            <person name="Forbes L."/>
            <person name="Fu Q."/>
            <person name="Gubbala S."/>
            <person name="Hirani K."/>
            <person name="Jayaseelan J.C."/>
            <person name="Lara F."/>
            <person name="Munidasa M."/>
            <person name="Palculict T."/>
            <person name="Patil S."/>
            <person name="Pu L.-L."/>
            <person name="Saada N."/>
            <person name="Tang L."/>
            <person name="Weissenberger G."/>
            <person name="Zhu Y."/>
            <person name="Hemphill L."/>
            <person name="Shang Y."/>
            <person name="Youmans B."/>
            <person name="Ayvaz T."/>
            <person name="Ross M."/>
            <person name="Santibanez J."/>
            <person name="Aqrawi P."/>
            <person name="Gross S."/>
            <person name="Joshi V."/>
            <person name="Fowler G."/>
            <person name="Nazareth L."/>
            <person name="Reid J."/>
            <person name="Worley K."/>
            <person name="Petrosino J."/>
            <person name="Highlander S."/>
            <person name="Gibbs R."/>
        </authorList>
    </citation>
    <scope>NUCLEOTIDE SEQUENCE [LARGE SCALE GENOMIC DNA]</scope>
    <source>
        <strain evidence="2">ATCC 33030</strain>
    </source>
</reference>
<dbReference type="RefSeq" id="WP_005290814.1">
    <property type="nucleotide sequence ID" value="NZ_CM000961.1"/>
</dbReference>
<dbReference type="STRING" id="585529.HMPREF0291_11930"/>
<proteinExistence type="predicted"/>
<dbReference type="Proteomes" id="UP000004208">
    <property type="component" value="Unassembled WGS sequence"/>
</dbReference>
<keyword evidence="2" id="KW-0378">Hydrolase</keyword>
<organism evidence="2 3">
    <name type="scientific">Corynebacterium genitalium ATCC 33030</name>
    <dbReference type="NCBI Taxonomy" id="585529"/>
    <lineage>
        <taxon>Bacteria</taxon>
        <taxon>Bacillati</taxon>
        <taxon>Actinomycetota</taxon>
        <taxon>Actinomycetes</taxon>
        <taxon>Mycobacteriales</taxon>
        <taxon>Corynebacteriaceae</taxon>
        <taxon>Corynebacterium</taxon>
    </lineage>
</organism>
<dbReference type="HOGENOM" id="CLU_051470_0_0_11"/>
<dbReference type="Gene3D" id="1.10.30.50">
    <property type="match status" value="1"/>
</dbReference>
<gene>
    <name evidence="2" type="ORF">HMPREF0291_11930</name>
</gene>
<dbReference type="eggNOG" id="COG1403">
    <property type="taxonomic scope" value="Bacteria"/>
</dbReference>
<dbReference type="GO" id="GO:0008270">
    <property type="term" value="F:zinc ion binding"/>
    <property type="evidence" value="ECO:0007669"/>
    <property type="project" value="InterPro"/>
</dbReference>
<dbReference type="InterPro" id="IPR002711">
    <property type="entry name" value="HNH"/>
</dbReference>
<feature type="domain" description="HNH nuclease" evidence="1">
    <location>
        <begin position="265"/>
        <end position="317"/>
    </location>
</feature>
<comment type="caution">
    <text evidence="2">The sequence shown here is derived from an EMBL/GenBank/DDBJ whole genome shotgun (WGS) entry which is preliminary data.</text>
</comment>
<name>D7WDP2_9CORY</name>
<dbReference type="SMART" id="SM00507">
    <property type="entry name" value="HNHc"/>
    <property type="match status" value="1"/>
</dbReference>
<dbReference type="GO" id="GO:0004519">
    <property type="term" value="F:endonuclease activity"/>
    <property type="evidence" value="ECO:0007669"/>
    <property type="project" value="UniProtKB-KW"/>
</dbReference>
<accession>D7WDP2</accession>
<keyword evidence="2" id="KW-0255">Endonuclease</keyword>
<dbReference type="AlphaFoldDB" id="D7WDP2"/>
<keyword evidence="3" id="KW-1185">Reference proteome</keyword>
<dbReference type="GO" id="GO:0003676">
    <property type="term" value="F:nucleic acid binding"/>
    <property type="evidence" value="ECO:0007669"/>
    <property type="project" value="InterPro"/>
</dbReference>
<keyword evidence="2" id="KW-0540">Nuclease</keyword>
<dbReference type="Pfam" id="PF01844">
    <property type="entry name" value="HNH"/>
    <property type="match status" value="1"/>
</dbReference>